<dbReference type="KEGG" id="bbp:BBPR_0884"/>
<dbReference type="RefSeq" id="WP_003812999.1">
    <property type="nucleotide sequence ID" value="NC_014638.1"/>
</dbReference>
<evidence type="ECO:0000313" key="2">
    <source>
        <dbReference type="EMBL" id="ADP35961.1"/>
    </source>
</evidence>
<gene>
    <name evidence="2" type="ordered locus">BBPR_0884</name>
</gene>
<reference evidence="2 3" key="1">
    <citation type="journal article" date="2010" name="Proc. Natl. Acad. Sci. U.S.A.">
        <title>Genome analysis of Bifidobacterium bifidum PRL2010 reveals metabolic pathways for host-derived glycan foraging.</title>
        <authorList>
            <person name="Turroni F."/>
            <person name="Bottacini F."/>
            <person name="Foroni E."/>
            <person name="Mulder I."/>
            <person name="Kim J.H."/>
            <person name="Zomer A."/>
            <person name="Sanchez B."/>
            <person name="Bidossi A."/>
            <person name="Ferrarini A."/>
            <person name="Giubellini V."/>
            <person name="Delledonne M."/>
            <person name="Henrissat B."/>
            <person name="Coutinho P."/>
            <person name="Oggioni M."/>
            <person name="Fitzgerald G.F."/>
            <person name="Mills D."/>
            <person name="Margolles A."/>
            <person name="Kelly D."/>
            <person name="van Sinderen D."/>
            <person name="Ventura M."/>
        </authorList>
    </citation>
    <scope>NUCLEOTIDE SEQUENCE [LARGE SCALE GENOMIC DNA]</scope>
    <source>
        <strain evidence="2 3">PRL2010</strain>
    </source>
</reference>
<dbReference type="AlphaFoldDB" id="A0A0H3EA13"/>
<accession>A0A0H3EA13</accession>
<dbReference type="Proteomes" id="UP000002312">
    <property type="component" value="Chromosome"/>
</dbReference>
<organism evidence="2 3">
    <name type="scientific">Bifidobacterium bifidum (strain PRL2010)</name>
    <dbReference type="NCBI Taxonomy" id="702459"/>
    <lineage>
        <taxon>Bacteria</taxon>
        <taxon>Bacillati</taxon>
        <taxon>Actinomycetota</taxon>
        <taxon>Actinomycetes</taxon>
        <taxon>Bifidobacteriales</taxon>
        <taxon>Bifidobacteriaceae</taxon>
        <taxon>Bifidobacterium</taxon>
    </lineage>
</organism>
<name>A0A0H3EA13_BIFBP</name>
<evidence type="ECO:0000256" key="1">
    <source>
        <dbReference type="SAM" id="Phobius"/>
    </source>
</evidence>
<dbReference type="EMBL" id="CP001840">
    <property type="protein sequence ID" value="ADP35961.1"/>
    <property type="molecule type" value="Genomic_DNA"/>
</dbReference>
<keyword evidence="1" id="KW-1133">Transmembrane helix</keyword>
<evidence type="ECO:0000313" key="3">
    <source>
        <dbReference type="Proteomes" id="UP000002312"/>
    </source>
</evidence>
<keyword evidence="1" id="KW-0472">Membrane</keyword>
<sequence>MDWISYGLEGLTALFTGGAMAWNFAYRSRPKWQPYVVECGYGNPPCLLVKIVNVGNGAATDVHATATHSPETPYGSRRKGFNSLVATGGCVYARIKVKESETEENGHKYLHYTPPEGASVTITWRQQPFIGHGKTKTWPLSKIPHDFSQGD</sequence>
<protein>
    <submittedName>
        <fullName evidence="2">Uncharacterized protein</fullName>
    </submittedName>
</protein>
<dbReference type="PATRIC" id="fig|702459.3.peg.913"/>
<keyword evidence="1" id="KW-0812">Transmembrane</keyword>
<feature type="transmembrane region" description="Helical" evidence="1">
    <location>
        <begin position="6"/>
        <end position="25"/>
    </location>
</feature>
<dbReference type="HOGENOM" id="CLU_1727781_0_0_11"/>
<proteinExistence type="predicted"/>